<dbReference type="InterPro" id="IPR000515">
    <property type="entry name" value="MetI-like"/>
</dbReference>
<organism evidence="10 11">
    <name type="scientific">Shimia thalassica</name>
    <dbReference type="NCBI Taxonomy" id="1715693"/>
    <lineage>
        <taxon>Bacteria</taxon>
        <taxon>Pseudomonadati</taxon>
        <taxon>Pseudomonadota</taxon>
        <taxon>Alphaproteobacteria</taxon>
        <taxon>Rhodobacterales</taxon>
        <taxon>Roseobacteraceae</taxon>
    </lineage>
</organism>
<keyword evidence="4" id="KW-1003">Cell membrane</keyword>
<dbReference type="AlphaFoldDB" id="A0A0P1IPA8"/>
<dbReference type="PANTHER" id="PTHR42929">
    <property type="entry name" value="INNER MEMBRANE ABC TRANSPORTER PERMEASE PROTEIN YDCU-RELATED-RELATED"/>
    <property type="match status" value="1"/>
</dbReference>
<evidence type="ECO:0000259" key="9">
    <source>
        <dbReference type="PROSITE" id="PS50928"/>
    </source>
</evidence>
<feature type="transmembrane region" description="Helical" evidence="8">
    <location>
        <begin position="392"/>
        <end position="414"/>
    </location>
</feature>
<keyword evidence="5 8" id="KW-0812">Transmembrane</keyword>
<dbReference type="PROSITE" id="PS50928">
    <property type="entry name" value="ABC_TM1"/>
    <property type="match status" value="1"/>
</dbReference>
<evidence type="ECO:0000313" key="11">
    <source>
        <dbReference type="Proteomes" id="UP000051870"/>
    </source>
</evidence>
<keyword evidence="11" id="KW-1185">Reference proteome</keyword>
<dbReference type="GO" id="GO:0055085">
    <property type="term" value="P:transmembrane transport"/>
    <property type="evidence" value="ECO:0007669"/>
    <property type="project" value="InterPro"/>
</dbReference>
<dbReference type="SUPFAM" id="SSF161098">
    <property type="entry name" value="MetI-like"/>
    <property type="match status" value="1"/>
</dbReference>
<evidence type="ECO:0000256" key="4">
    <source>
        <dbReference type="ARBA" id="ARBA00022475"/>
    </source>
</evidence>
<feature type="transmembrane region" description="Helical" evidence="8">
    <location>
        <begin position="254"/>
        <end position="272"/>
    </location>
</feature>
<name>A0A0P1IPA8_9RHOB</name>
<proteinExistence type="inferred from homology"/>
<feature type="transmembrane region" description="Helical" evidence="8">
    <location>
        <begin position="12"/>
        <end position="30"/>
    </location>
</feature>
<dbReference type="Proteomes" id="UP000051870">
    <property type="component" value="Unassembled WGS sequence"/>
</dbReference>
<feature type="domain" description="ABC transmembrane type-1" evidence="9">
    <location>
        <begin position="250"/>
        <end position="458"/>
    </location>
</feature>
<dbReference type="EMBL" id="CYTW01000005">
    <property type="protein sequence ID" value="CUK11614.1"/>
    <property type="molecule type" value="Genomic_DNA"/>
</dbReference>
<evidence type="ECO:0000256" key="6">
    <source>
        <dbReference type="ARBA" id="ARBA00022989"/>
    </source>
</evidence>
<dbReference type="PANTHER" id="PTHR42929:SF1">
    <property type="entry name" value="INNER MEMBRANE ABC TRANSPORTER PERMEASE PROTEIN YDCU-RELATED"/>
    <property type="match status" value="1"/>
</dbReference>
<dbReference type="Pfam" id="PF00528">
    <property type="entry name" value="BPD_transp_1"/>
    <property type="match status" value="1"/>
</dbReference>
<dbReference type="Gene3D" id="1.10.3720.10">
    <property type="entry name" value="MetI-like"/>
    <property type="match status" value="1"/>
</dbReference>
<keyword evidence="3 8" id="KW-0813">Transport</keyword>
<accession>A0A0P1IPA8</accession>
<evidence type="ECO:0000256" key="7">
    <source>
        <dbReference type="ARBA" id="ARBA00023136"/>
    </source>
</evidence>
<evidence type="ECO:0000256" key="1">
    <source>
        <dbReference type="ARBA" id="ARBA00004651"/>
    </source>
</evidence>
<comment type="similarity">
    <text evidence="2">Belongs to the binding-protein-dependent transport system permease family. CysTW subfamily.</text>
</comment>
<evidence type="ECO:0000256" key="3">
    <source>
        <dbReference type="ARBA" id="ARBA00022448"/>
    </source>
</evidence>
<evidence type="ECO:0000256" key="5">
    <source>
        <dbReference type="ARBA" id="ARBA00022692"/>
    </source>
</evidence>
<evidence type="ECO:0000256" key="2">
    <source>
        <dbReference type="ARBA" id="ARBA00007069"/>
    </source>
</evidence>
<dbReference type="STRING" id="1715693.PH7735_03590"/>
<dbReference type="InterPro" id="IPR035906">
    <property type="entry name" value="MetI-like_sf"/>
</dbReference>
<dbReference type="GO" id="GO:0005886">
    <property type="term" value="C:plasma membrane"/>
    <property type="evidence" value="ECO:0007669"/>
    <property type="project" value="UniProtKB-SubCell"/>
</dbReference>
<gene>
    <name evidence="10" type="primary">potB_4</name>
    <name evidence="10" type="ORF">PH7735_03590</name>
</gene>
<keyword evidence="7 8" id="KW-0472">Membrane</keyword>
<protein>
    <submittedName>
        <fullName evidence="10">Spermidine/putrescine transport system permease protein PotB</fullName>
    </submittedName>
</protein>
<evidence type="ECO:0000256" key="8">
    <source>
        <dbReference type="RuleBase" id="RU363032"/>
    </source>
</evidence>
<reference evidence="11" key="1">
    <citation type="submission" date="2015-09" db="EMBL/GenBank/DDBJ databases">
        <authorList>
            <person name="Rodrigo-Torres Lidia"/>
            <person name="Arahal R.David."/>
        </authorList>
    </citation>
    <scope>NUCLEOTIDE SEQUENCE [LARGE SCALE GENOMIC DNA]</scope>
    <source>
        <strain evidence="11">CECT 7735</strain>
    </source>
</reference>
<evidence type="ECO:0000313" key="10">
    <source>
        <dbReference type="EMBL" id="CUK11614.1"/>
    </source>
</evidence>
<dbReference type="CDD" id="cd06261">
    <property type="entry name" value="TM_PBP2"/>
    <property type="match status" value="1"/>
</dbReference>
<comment type="subcellular location">
    <subcellularLocation>
        <location evidence="1 8">Cell membrane</location>
        <topology evidence="1 8">Multi-pass membrane protein</topology>
    </subcellularLocation>
</comment>
<dbReference type="GeneID" id="83882567"/>
<sequence length="473" mass="51989">MKSLLNGFGRTLTIVFFVAVLVWGLVLIILPQLTMLERAATAPKRQLDSSIALSLRRDARTCVSVLDAYTVNPAENGASNTGLSIPSVSGMALPSPSGMAVPSSSTMTGPKAKASAEVVNRPYILQCDRASTHKQLVREDSVAKLWLDEAYDVETLSVEAADPIAVQKQTAEKIALIADDLYLQMKQAEAAAFPYTTGNFGKLFAARLIPLSPAQKDIEDAKLSKQLYGLIGLRFERDGQIYERIGLVTLTRTISFALMATTLALLLCYPVAYKVALASTPERAVWLFMGLVIPYAIVELMRVYAWTTIVDNQGLLNGVLTGLGMIADPIQFKRMPATVFVVIVYTYVLFMVFPIFNVMSTLDKNQIEAAKDLGASTVRTHRRIIIPHSKPGIAVGCIATFMLAAGAFSVPRIISRGLQSEWFSQTIYNKFFESENSNVGAAYSFTYTLVCFVIVGLFMWLMRTRLKDFARVQ</sequence>
<dbReference type="RefSeq" id="WP_058312755.1">
    <property type="nucleotide sequence ID" value="NZ_CYTW01000005.1"/>
</dbReference>
<feature type="transmembrane region" description="Helical" evidence="8">
    <location>
        <begin position="441"/>
        <end position="461"/>
    </location>
</feature>
<feature type="transmembrane region" description="Helical" evidence="8">
    <location>
        <begin position="338"/>
        <end position="356"/>
    </location>
</feature>
<feature type="transmembrane region" description="Helical" evidence="8">
    <location>
        <begin position="284"/>
        <end position="303"/>
    </location>
</feature>
<keyword evidence="6 8" id="KW-1133">Transmembrane helix</keyword>